<gene>
    <name evidence="7" type="primary">pabB</name>
    <name evidence="7" type="ORF">ABVT11_01605</name>
</gene>
<dbReference type="SUPFAM" id="SSF56752">
    <property type="entry name" value="D-aminoacid aminotransferase-like PLP-dependent enzymes"/>
    <property type="match status" value="1"/>
</dbReference>
<dbReference type="InterPro" id="IPR015890">
    <property type="entry name" value="Chorismate_C"/>
</dbReference>
<dbReference type="InterPro" id="IPR018300">
    <property type="entry name" value="Aminotrans_IV_CS"/>
</dbReference>
<comment type="similarity">
    <text evidence="2 4">Belongs to the class-IV pyridoxal-phosphate-dependent aminotransferase family.</text>
</comment>
<comment type="caution">
    <text evidence="7">The sequence shown here is derived from an EMBL/GenBank/DDBJ whole genome shotgun (WGS) entry which is preliminary data.</text>
</comment>
<dbReference type="PRINTS" id="PR00095">
    <property type="entry name" value="ANTSNTHASEI"/>
</dbReference>
<dbReference type="EMBL" id="JBEWLZ010000001">
    <property type="protein sequence ID" value="MET1488506.1"/>
    <property type="molecule type" value="Genomic_DNA"/>
</dbReference>
<keyword evidence="8" id="KW-1185">Reference proteome</keyword>
<keyword evidence="7" id="KW-0032">Aminotransferase</keyword>
<dbReference type="InterPro" id="IPR019999">
    <property type="entry name" value="Anth_synth_I-like"/>
</dbReference>
<dbReference type="Gene3D" id="3.20.10.10">
    <property type="entry name" value="D-amino Acid Aminotransferase, subunit A, domain 2"/>
    <property type="match status" value="1"/>
</dbReference>
<comment type="cofactor">
    <cofactor evidence="1 5">
        <name>pyridoxal 5'-phosphate</name>
        <dbReference type="ChEBI" id="CHEBI:597326"/>
    </cofactor>
</comment>
<proteinExistence type="inferred from homology"/>
<dbReference type="RefSeq" id="WP_345926684.1">
    <property type="nucleotide sequence ID" value="NZ_JBDIVF010000003.1"/>
</dbReference>
<dbReference type="Gene3D" id="3.30.470.10">
    <property type="match status" value="1"/>
</dbReference>
<dbReference type="EC" id="2.6.1.85" evidence="7"/>
<dbReference type="Pfam" id="PF01063">
    <property type="entry name" value="Aminotran_4"/>
    <property type="match status" value="1"/>
</dbReference>
<dbReference type="InterPro" id="IPR005801">
    <property type="entry name" value="ADC_synthase"/>
</dbReference>
<dbReference type="PROSITE" id="PS00770">
    <property type="entry name" value="AA_TRANSFER_CLASS_4"/>
    <property type="match status" value="1"/>
</dbReference>
<dbReference type="Proteomes" id="UP001548590">
    <property type="component" value="Unassembled WGS sequence"/>
</dbReference>
<reference evidence="7 8" key="1">
    <citation type="submission" date="2024-07" db="EMBL/GenBank/DDBJ databases">
        <title>Uliginosibacterium paludis KCTC:42655.</title>
        <authorList>
            <person name="Kim M.K."/>
        </authorList>
    </citation>
    <scope>NUCLEOTIDE SEQUENCE [LARGE SCALE GENOMIC DNA]</scope>
    <source>
        <strain evidence="7 8">KCTC 42655</strain>
    </source>
</reference>
<evidence type="ECO:0000256" key="2">
    <source>
        <dbReference type="ARBA" id="ARBA00009320"/>
    </source>
</evidence>
<dbReference type="InterPro" id="IPR043132">
    <property type="entry name" value="BCAT-like_C"/>
</dbReference>
<dbReference type="InterPro" id="IPR005802">
    <property type="entry name" value="ADC_synth_comp_1"/>
</dbReference>
<dbReference type="Pfam" id="PF00425">
    <property type="entry name" value="Chorismate_bind"/>
    <property type="match status" value="1"/>
</dbReference>
<dbReference type="GO" id="GO:0046820">
    <property type="term" value="F:4-amino-4-deoxychorismate synthase activity"/>
    <property type="evidence" value="ECO:0007669"/>
    <property type="project" value="UniProtKB-EC"/>
</dbReference>
<dbReference type="Gene3D" id="3.60.120.10">
    <property type="entry name" value="Anthranilate synthase"/>
    <property type="match status" value="1"/>
</dbReference>
<dbReference type="NCBIfam" id="TIGR00553">
    <property type="entry name" value="pabB"/>
    <property type="match status" value="1"/>
</dbReference>
<dbReference type="PANTHER" id="PTHR11236:SF50">
    <property type="entry name" value="AMINODEOXYCHORISMATE SYNTHASE COMPONENT 1"/>
    <property type="match status" value="1"/>
</dbReference>
<dbReference type="InterPro" id="IPR036038">
    <property type="entry name" value="Aminotransferase-like"/>
</dbReference>
<sequence>MTGAAPGQPFALFENNLAHPGSARLLEDCAGSLLLSDPAQAAFFFAEIRRALASGYWLALAAHYELGHALEHSLPAPPASMPLARAWIFRRKQDLAGSELDAWWAARLGHLTPQERDGGLLALNPCWSAARHETAVRRVLAYIQAGDCYQINLTFPFDGAIYGHPLALFQRLREAQPVAHGVLIHDGTDWVLSRSPELFVERKGKRLSCRPMKGTAARHADPAQDSANAAALLASDKERAENLMIVDLIRNDLGRLTPAGGVSVARLFELETYASVFQLTSSIHAEPAEADFATTMSALFPCGSVTGAPKIRAMQIIGELEDDARGLYCGALGWLAPDGDFSLNVPIRTLMVSADRRCRLNTGSGIVADSNPVAEYQECLAKAAFARQTAESLGLIETLRWDGTRFPLLAGHLARLERSAHTLGFAHEPDRIEAEFARLQDRLAKTPVRVRLLLARNGSFEIETAPLTPLPPENLFALADWALDETDPRLCHKTTARVFYDDALKLATQRGLFDLLFCNRRGELAEGARSNLFIERDGALLTPALSCGVLPGVLRASLLKQGTAREAVLYPEDLVRADRIWLGNALRGLVEVRLQP</sequence>
<evidence type="ECO:0000259" key="6">
    <source>
        <dbReference type="Pfam" id="PF00425"/>
    </source>
</evidence>
<evidence type="ECO:0000256" key="4">
    <source>
        <dbReference type="RuleBase" id="RU004106"/>
    </source>
</evidence>
<keyword evidence="3 5" id="KW-0663">Pyridoxal phosphate</keyword>
<evidence type="ECO:0000313" key="7">
    <source>
        <dbReference type="EMBL" id="MET1488506.1"/>
    </source>
</evidence>
<name>A0ABV2CKS4_9RHOO</name>
<keyword evidence="7" id="KW-0808">Transferase</keyword>
<dbReference type="PANTHER" id="PTHR11236">
    <property type="entry name" value="AMINOBENZOATE/ANTHRANILATE SYNTHASE"/>
    <property type="match status" value="1"/>
</dbReference>
<protein>
    <submittedName>
        <fullName evidence="7">Aminodeoxychorismate synthase component I</fullName>
        <ecNumber evidence="7">2.6.1.85</ecNumber>
    </submittedName>
</protein>
<evidence type="ECO:0000256" key="1">
    <source>
        <dbReference type="ARBA" id="ARBA00001933"/>
    </source>
</evidence>
<organism evidence="7 8">
    <name type="scientific">Uliginosibacterium paludis</name>
    <dbReference type="NCBI Taxonomy" id="1615952"/>
    <lineage>
        <taxon>Bacteria</taxon>
        <taxon>Pseudomonadati</taxon>
        <taxon>Pseudomonadota</taxon>
        <taxon>Betaproteobacteria</taxon>
        <taxon>Rhodocyclales</taxon>
        <taxon>Zoogloeaceae</taxon>
        <taxon>Uliginosibacterium</taxon>
    </lineage>
</organism>
<accession>A0ABV2CKS4</accession>
<dbReference type="SUPFAM" id="SSF56322">
    <property type="entry name" value="ADC synthase"/>
    <property type="match status" value="1"/>
</dbReference>
<evidence type="ECO:0000256" key="5">
    <source>
        <dbReference type="RuleBase" id="RU004516"/>
    </source>
</evidence>
<evidence type="ECO:0000313" key="8">
    <source>
        <dbReference type="Proteomes" id="UP001548590"/>
    </source>
</evidence>
<evidence type="ECO:0000256" key="3">
    <source>
        <dbReference type="ARBA" id="ARBA00022898"/>
    </source>
</evidence>
<dbReference type="InterPro" id="IPR043131">
    <property type="entry name" value="BCAT-like_N"/>
</dbReference>
<dbReference type="InterPro" id="IPR001544">
    <property type="entry name" value="Aminotrans_IV"/>
</dbReference>
<feature type="domain" description="Chorismate-utilising enzyme C-terminal" evidence="6">
    <location>
        <begin position="130"/>
        <end position="382"/>
    </location>
</feature>